<dbReference type="PANTHER" id="PTHR37984">
    <property type="entry name" value="PROTEIN CBG26694"/>
    <property type="match status" value="1"/>
</dbReference>
<protein>
    <submittedName>
        <fullName evidence="9">Uncharacterized protein</fullName>
    </submittedName>
</protein>
<keyword evidence="5" id="KW-0378">Hydrolase</keyword>
<dbReference type="InterPro" id="IPR012337">
    <property type="entry name" value="RNaseH-like_sf"/>
</dbReference>
<dbReference type="GO" id="GO:0004519">
    <property type="term" value="F:endonuclease activity"/>
    <property type="evidence" value="ECO:0007669"/>
    <property type="project" value="UniProtKB-KW"/>
</dbReference>
<proteinExistence type="predicted"/>
<keyword evidence="6" id="KW-0695">RNA-directed DNA polymerase</keyword>
<dbReference type="InterPro" id="IPR050951">
    <property type="entry name" value="Retrovirus_Pol_polyprotein"/>
</dbReference>
<gene>
    <name evidence="9" type="ORF">Tci_124449</name>
</gene>
<dbReference type="EMBL" id="BKCJ010026064">
    <property type="protein sequence ID" value="GEV52472.1"/>
    <property type="molecule type" value="Genomic_DNA"/>
</dbReference>
<accession>A0A699GNI9</accession>
<dbReference type="InterPro" id="IPR056924">
    <property type="entry name" value="SH3_Tf2-1"/>
</dbReference>
<dbReference type="PANTHER" id="PTHR37984:SF5">
    <property type="entry name" value="PROTEIN NYNRIN-LIKE"/>
    <property type="match status" value="1"/>
</dbReference>
<evidence type="ECO:0000256" key="6">
    <source>
        <dbReference type="ARBA" id="ARBA00022918"/>
    </source>
</evidence>
<dbReference type="InterPro" id="IPR043502">
    <property type="entry name" value="DNA/RNA_pol_sf"/>
</dbReference>
<sequence>MAIVMRVQKWRPHLLGRKFKVSTDKKRLLILLEQRVVAEEYQRWVSKLSGYDFEIMDRLRSKNGDTDALSRRRGDYEFSELKVARISSDTSLLQPIRDNSKIVELRTRLLNKGDKLEGYGIKDGDVRYKGWLVLPRTSSLIPLIFCEMHGGATGGMKGFKRNIKGCLLQPLNLPEQIWEELSMDFIDGLSKSEGYSVIIVVVDRLNRVFISHFWKEMFKYQGTQLKRSTAYHPQIDRQTEVVLHGRDPSTIMGYDKGVVTTFEVDWKRRDVQFQVGDLVYLKLRPYRQVIMARKLCLKLTLRFYGPFEIVDRVGDVAYRLKLQPTAVIHPMFHVLQLKEVIGDHVAKPKLPVGLTEDMSVVCKPVEELLDMAYWIEIVFLHNVEQSILYGVSADVDAAYSLK</sequence>
<evidence type="ECO:0000313" key="9">
    <source>
        <dbReference type="EMBL" id="GEV52472.1"/>
    </source>
</evidence>
<evidence type="ECO:0000259" key="7">
    <source>
        <dbReference type="Pfam" id="PF17917"/>
    </source>
</evidence>
<dbReference type="GO" id="GO:0003964">
    <property type="term" value="F:RNA-directed DNA polymerase activity"/>
    <property type="evidence" value="ECO:0007669"/>
    <property type="project" value="UniProtKB-KW"/>
</dbReference>
<keyword evidence="1" id="KW-0808">Transferase</keyword>
<evidence type="ECO:0000256" key="5">
    <source>
        <dbReference type="ARBA" id="ARBA00022801"/>
    </source>
</evidence>
<feature type="domain" description="Reverse transcriptase RNase H-like" evidence="7">
    <location>
        <begin position="1"/>
        <end position="51"/>
    </location>
</feature>
<organism evidence="9">
    <name type="scientific">Tanacetum cinerariifolium</name>
    <name type="common">Dalmatian daisy</name>
    <name type="synonym">Chrysanthemum cinerariifolium</name>
    <dbReference type="NCBI Taxonomy" id="118510"/>
    <lineage>
        <taxon>Eukaryota</taxon>
        <taxon>Viridiplantae</taxon>
        <taxon>Streptophyta</taxon>
        <taxon>Embryophyta</taxon>
        <taxon>Tracheophyta</taxon>
        <taxon>Spermatophyta</taxon>
        <taxon>Magnoliopsida</taxon>
        <taxon>eudicotyledons</taxon>
        <taxon>Gunneridae</taxon>
        <taxon>Pentapetalae</taxon>
        <taxon>asterids</taxon>
        <taxon>campanulids</taxon>
        <taxon>Asterales</taxon>
        <taxon>Asteraceae</taxon>
        <taxon>Asteroideae</taxon>
        <taxon>Anthemideae</taxon>
        <taxon>Anthemidinae</taxon>
        <taxon>Tanacetum</taxon>
    </lineage>
</organism>
<evidence type="ECO:0000259" key="8">
    <source>
        <dbReference type="Pfam" id="PF24626"/>
    </source>
</evidence>
<keyword evidence="2" id="KW-0548">Nucleotidyltransferase</keyword>
<reference evidence="9" key="1">
    <citation type="journal article" date="2019" name="Sci. Rep.">
        <title>Draft genome of Tanacetum cinerariifolium, the natural source of mosquito coil.</title>
        <authorList>
            <person name="Yamashiro T."/>
            <person name="Shiraishi A."/>
            <person name="Satake H."/>
            <person name="Nakayama K."/>
        </authorList>
    </citation>
    <scope>NUCLEOTIDE SEQUENCE</scope>
</reference>
<keyword evidence="3" id="KW-0540">Nuclease</keyword>
<name>A0A699GNI9_TANCI</name>
<evidence type="ECO:0000256" key="3">
    <source>
        <dbReference type="ARBA" id="ARBA00022722"/>
    </source>
</evidence>
<dbReference type="GO" id="GO:0016787">
    <property type="term" value="F:hydrolase activity"/>
    <property type="evidence" value="ECO:0007669"/>
    <property type="project" value="UniProtKB-KW"/>
</dbReference>
<comment type="caution">
    <text evidence="9">The sequence shown here is derived from an EMBL/GenBank/DDBJ whole genome shotgun (WGS) entry which is preliminary data.</text>
</comment>
<dbReference type="AlphaFoldDB" id="A0A699GNI9"/>
<dbReference type="InterPro" id="IPR041373">
    <property type="entry name" value="RT_RNaseH"/>
</dbReference>
<dbReference type="Pfam" id="PF17917">
    <property type="entry name" value="RT_RNaseH"/>
    <property type="match status" value="1"/>
</dbReference>
<dbReference type="SUPFAM" id="SSF53098">
    <property type="entry name" value="Ribonuclease H-like"/>
    <property type="match status" value="1"/>
</dbReference>
<evidence type="ECO:0000256" key="4">
    <source>
        <dbReference type="ARBA" id="ARBA00022759"/>
    </source>
</evidence>
<feature type="domain" description="Tf2-1-like SH3-like" evidence="8">
    <location>
        <begin position="276"/>
        <end position="340"/>
    </location>
</feature>
<evidence type="ECO:0000256" key="2">
    <source>
        <dbReference type="ARBA" id="ARBA00022695"/>
    </source>
</evidence>
<keyword evidence="4" id="KW-0255">Endonuclease</keyword>
<dbReference type="Pfam" id="PF24626">
    <property type="entry name" value="SH3_Tf2-1"/>
    <property type="match status" value="1"/>
</dbReference>
<dbReference type="SUPFAM" id="SSF56672">
    <property type="entry name" value="DNA/RNA polymerases"/>
    <property type="match status" value="1"/>
</dbReference>
<evidence type="ECO:0000256" key="1">
    <source>
        <dbReference type="ARBA" id="ARBA00022679"/>
    </source>
</evidence>